<comment type="similarity">
    <text evidence="2">Belongs to the peroxin-11 family.</text>
</comment>
<dbReference type="PANTHER" id="PTHR12652">
    <property type="entry name" value="PEROXISOMAL BIOGENESIS FACTOR 11"/>
    <property type="match status" value="1"/>
</dbReference>
<dbReference type="InterPro" id="IPR008733">
    <property type="entry name" value="PEX11"/>
</dbReference>
<evidence type="ECO:0000256" key="3">
    <source>
        <dbReference type="ARBA" id="ARBA00022593"/>
    </source>
</evidence>
<evidence type="ECO:0000313" key="6">
    <source>
        <dbReference type="EMBL" id="KAG2491587.1"/>
    </source>
</evidence>
<keyword evidence="4" id="KW-0472">Membrane</keyword>
<keyword evidence="7" id="KW-1185">Reference proteome</keyword>
<dbReference type="EMBL" id="JAEHOE010000052">
    <property type="protein sequence ID" value="KAG2491587.1"/>
    <property type="molecule type" value="Genomic_DNA"/>
</dbReference>
<evidence type="ECO:0000256" key="2">
    <source>
        <dbReference type="ARBA" id="ARBA00008194"/>
    </source>
</evidence>
<organism evidence="6 7">
    <name type="scientific">Edaphochlamys debaryana</name>
    <dbReference type="NCBI Taxonomy" id="47281"/>
    <lineage>
        <taxon>Eukaryota</taxon>
        <taxon>Viridiplantae</taxon>
        <taxon>Chlorophyta</taxon>
        <taxon>core chlorophytes</taxon>
        <taxon>Chlorophyceae</taxon>
        <taxon>CS clade</taxon>
        <taxon>Chlamydomonadales</taxon>
        <taxon>Chlamydomonadales incertae sedis</taxon>
        <taxon>Edaphochlamys</taxon>
    </lineage>
</organism>
<proteinExistence type="inferred from homology"/>
<dbReference type="AlphaFoldDB" id="A0A835XXS4"/>
<dbReference type="Pfam" id="PF05648">
    <property type="entry name" value="PEX11"/>
    <property type="match status" value="1"/>
</dbReference>
<protein>
    <recommendedName>
        <fullName evidence="8">Peroxisomal biogenesis factor 11</fullName>
    </recommendedName>
</protein>
<dbReference type="GO" id="GO:0016559">
    <property type="term" value="P:peroxisome fission"/>
    <property type="evidence" value="ECO:0007669"/>
    <property type="project" value="InterPro"/>
</dbReference>
<evidence type="ECO:0000313" key="7">
    <source>
        <dbReference type="Proteomes" id="UP000612055"/>
    </source>
</evidence>
<keyword evidence="5" id="KW-0576">Peroxisome</keyword>
<evidence type="ECO:0008006" key="8">
    <source>
        <dbReference type="Google" id="ProtNLM"/>
    </source>
</evidence>
<evidence type="ECO:0000256" key="4">
    <source>
        <dbReference type="ARBA" id="ARBA00023136"/>
    </source>
</evidence>
<evidence type="ECO:0000256" key="1">
    <source>
        <dbReference type="ARBA" id="ARBA00004585"/>
    </source>
</evidence>
<accession>A0A835XXS4</accession>
<reference evidence="6" key="1">
    <citation type="journal article" date="2020" name="bioRxiv">
        <title>Comparative genomics of Chlamydomonas.</title>
        <authorList>
            <person name="Craig R.J."/>
            <person name="Hasan A.R."/>
            <person name="Ness R.W."/>
            <person name="Keightley P.D."/>
        </authorList>
    </citation>
    <scope>NUCLEOTIDE SEQUENCE</scope>
    <source>
        <strain evidence="6">CCAP 11/70</strain>
    </source>
</reference>
<dbReference type="PANTHER" id="PTHR12652:SF50">
    <property type="entry name" value="PEROXIN 11"/>
    <property type="match status" value="1"/>
</dbReference>
<dbReference type="GO" id="GO:0042802">
    <property type="term" value="F:identical protein binding"/>
    <property type="evidence" value="ECO:0007669"/>
    <property type="project" value="UniProtKB-ARBA"/>
</dbReference>
<dbReference type="GO" id="GO:0005778">
    <property type="term" value="C:peroxisomal membrane"/>
    <property type="evidence" value="ECO:0007669"/>
    <property type="project" value="UniProtKB-SubCell"/>
</dbReference>
<comment type="caution">
    <text evidence="6">The sequence shown here is derived from an EMBL/GenBank/DDBJ whole genome shotgun (WGS) entry which is preliminary data.</text>
</comment>
<comment type="subcellular location">
    <subcellularLocation>
        <location evidence="1">Peroxisome membrane</location>
        <topology evidence="1">Multi-pass membrane protein</topology>
    </subcellularLocation>
</comment>
<dbReference type="Proteomes" id="UP000612055">
    <property type="component" value="Unassembled WGS sequence"/>
</dbReference>
<dbReference type="GO" id="GO:0044375">
    <property type="term" value="P:regulation of peroxisome size"/>
    <property type="evidence" value="ECO:0007669"/>
    <property type="project" value="UniProtKB-ARBA"/>
</dbReference>
<keyword evidence="3" id="KW-0962">Peroxisome biogenesis</keyword>
<name>A0A835XXS4_9CHLO</name>
<evidence type="ECO:0000256" key="5">
    <source>
        <dbReference type="ARBA" id="ARBA00023140"/>
    </source>
</evidence>
<dbReference type="OrthoDB" id="411017at2759"/>
<gene>
    <name evidence="6" type="ORF">HYH03_010154</name>
</gene>
<sequence length="236" mass="26225">MAQQDDLFDRTAKFLQKREGIDKTLKILRYTARLVVATHPKDAELTKRLSAFEKSVGVSRKAYRLGKFLQAVNSLRHSNTQDASYFLELLAYGGEGVYYFIEQLTWLCKAGALSKDLEERLAWGSAIAELVGYAGSVWLSLIKLNKLVTQEQELERQLQKLRKEEGVTDAALEAKLSAATYQRRLRLALVVQDLADSVMAINDVTGGKHAGLNSPLVLALAGLTSGAISFYKNWNA</sequence>